<gene>
    <name evidence="1" type="ORF">BKA59DRAFT_486639</name>
</gene>
<comment type="caution">
    <text evidence="1">The sequence shown here is derived from an EMBL/GenBank/DDBJ whole genome shotgun (WGS) entry which is preliminary data.</text>
</comment>
<reference evidence="1" key="1">
    <citation type="journal article" date="2021" name="Nat. Commun.">
        <title>Genetic determinants of endophytism in the Arabidopsis root mycobiome.</title>
        <authorList>
            <person name="Mesny F."/>
            <person name="Miyauchi S."/>
            <person name="Thiergart T."/>
            <person name="Pickel B."/>
            <person name="Atanasova L."/>
            <person name="Karlsson M."/>
            <person name="Huettel B."/>
            <person name="Barry K.W."/>
            <person name="Haridas S."/>
            <person name="Chen C."/>
            <person name="Bauer D."/>
            <person name="Andreopoulos W."/>
            <person name="Pangilinan J."/>
            <person name="LaButti K."/>
            <person name="Riley R."/>
            <person name="Lipzen A."/>
            <person name="Clum A."/>
            <person name="Drula E."/>
            <person name="Henrissat B."/>
            <person name="Kohler A."/>
            <person name="Grigoriev I.V."/>
            <person name="Martin F.M."/>
            <person name="Hacquard S."/>
        </authorList>
    </citation>
    <scope>NUCLEOTIDE SEQUENCE</scope>
    <source>
        <strain evidence="1">MPI-SDFR-AT-0068</strain>
    </source>
</reference>
<name>A0A8K0W7C2_9HYPO</name>
<feature type="non-terminal residue" evidence="1">
    <location>
        <position position="1"/>
    </location>
</feature>
<sequence length="196" mass="22520">MSTVSVFPRGIKASGLAIKVFPGEEKPAGAISLTQPKITHKGARDKFELDDSEESPELYWQPGRLLGPDDQKRAIISHSPTFTSLSKMDPELLSATSRSHTMRHGRPKGVGLGWGEFDRFREWQQFGRQVSKSMVKEKEWKKSNDAIALFRSEKENEIRMIKRRRGRRMRPSLLYSRRLEKVRGCSMTLRAELDFN</sequence>
<dbReference type="AlphaFoldDB" id="A0A8K0W7C2"/>
<protein>
    <submittedName>
        <fullName evidence="1">Uncharacterized protein</fullName>
    </submittedName>
</protein>
<keyword evidence="2" id="KW-1185">Reference proteome</keyword>
<dbReference type="EMBL" id="JAGPXF010000007">
    <property type="protein sequence ID" value="KAH7236259.1"/>
    <property type="molecule type" value="Genomic_DNA"/>
</dbReference>
<dbReference type="Proteomes" id="UP000813427">
    <property type="component" value="Unassembled WGS sequence"/>
</dbReference>
<evidence type="ECO:0000313" key="1">
    <source>
        <dbReference type="EMBL" id="KAH7236259.1"/>
    </source>
</evidence>
<evidence type="ECO:0000313" key="2">
    <source>
        <dbReference type="Proteomes" id="UP000813427"/>
    </source>
</evidence>
<accession>A0A8K0W7C2</accession>
<organism evidence="1 2">
    <name type="scientific">Fusarium tricinctum</name>
    <dbReference type="NCBI Taxonomy" id="61284"/>
    <lineage>
        <taxon>Eukaryota</taxon>
        <taxon>Fungi</taxon>
        <taxon>Dikarya</taxon>
        <taxon>Ascomycota</taxon>
        <taxon>Pezizomycotina</taxon>
        <taxon>Sordariomycetes</taxon>
        <taxon>Hypocreomycetidae</taxon>
        <taxon>Hypocreales</taxon>
        <taxon>Nectriaceae</taxon>
        <taxon>Fusarium</taxon>
        <taxon>Fusarium tricinctum species complex</taxon>
    </lineage>
</organism>
<proteinExistence type="predicted"/>
<dbReference type="OrthoDB" id="4743586at2759"/>